<dbReference type="PANTHER" id="PTHR45080:SF8">
    <property type="entry name" value="IG-LIKE DOMAIN-CONTAINING PROTEIN"/>
    <property type="match status" value="1"/>
</dbReference>
<name>A0A2U8E3K4_9BACT</name>
<keyword evidence="2" id="KW-0964">Secreted</keyword>
<keyword evidence="4" id="KW-0677">Repeat</keyword>
<dbReference type="SUPFAM" id="SSF48208">
    <property type="entry name" value="Six-hairpin glycosidases"/>
    <property type="match status" value="1"/>
</dbReference>
<evidence type="ECO:0000256" key="9">
    <source>
        <dbReference type="SAM" id="SignalP"/>
    </source>
</evidence>
<evidence type="ECO:0000256" key="7">
    <source>
        <dbReference type="SAM" id="MobiDB-lite"/>
    </source>
</evidence>
<evidence type="ECO:0000256" key="8">
    <source>
        <dbReference type="SAM" id="Phobius"/>
    </source>
</evidence>
<dbReference type="NCBIfam" id="TIGR03501">
    <property type="entry name" value="GlyGly_CTERM"/>
    <property type="match status" value="1"/>
</dbReference>
<dbReference type="InterPro" id="IPR013098">
    <property type="entry name" value="Ig_I-set"/>
</dbReference>
<dbReference type="GO" id="GO:0005886">
    <property type="term" value="C:plasma membrane"/>
    <property type="evidence" value="ECO:0007669"/>
    <property type="project" value="TreeGrafter"/>
</dbReference>
<evidence type="ECO:0000313" key="12">
    <source>
        <dbReference type="Proteomes" id="UP000244896"/>
    </source>
</evidence>
<feature type="domain" description="Ig-like" evidence="10">
    <location>
        <begin position="1638"/>
        <end position="1719"/>
    </location>
</feature>
<dbReference type="InterPro" id="IPR020008">
    <property type="entry name" value="GlyGly_CTERM"/>
</dbReference>
<evidence type="ECO:0000313" key="11">
    <source>
        <dbReference type="EMBL" id="AWI09459.1"/>
    </source>
</evidence>
<dbReference type="OrthoDB" id="196222at2"/>
<feature type="domain" description="Ig-like" evidence="10">
    <location>
        <begin position="1111"/>
        <end position="1191"/>
    </location>
</feature>
<feature type="domain" description="Ig-like" evidence="10">
    <location>
        <begin position="683"/>
        <end position="761"/>
    </location>
</feature>
<dbReference type="InterPro" id="IPR036179">
    <property type="entry name" value="Ig-like_dom_sf"/>
</dbReference>
<feature type="signal peptide" evidence="9">
    <location>
        <begin position="1"/>
        <end position="41"/>
    </location>
</feature>
<dbReference type="InterPro" id="IPR003598">
    <property type="entry name" value="Ig_sub2"/>
</dbReference>
<dbReference type="InterPro" id="IPR055372">
    <property type="entry name" value="CBM96"/>
</dbReference>
<keyword evidence="8" id="KW-0812">Transmembrane</keyword>
<feature type="domain" description="Ig-like" evidence="10">
    <location>
        <begin position="1729"/>
        <end position="1806"/>
    </location>
</feature>
<feature type="transmembrane region" description="Helical" evidence="8">
    <location>
        <begin position="3736"/>
        <end position="3757"/>
    </location>
</feature>
<keyword evidence="5" id="KW-1015">Disulfide bond</keyword>
<feature type="chain" id="PRO_5016091160" description="Ig-like domain-containing protein" evidence="9">
    <location>
        <begin position="42"/>
        <end position="3762"/>
    </location>
</feature>
<dbReference type="GO" id="GO:0007156">
    <property type="term" value="P:homophilic cell adhesion via plasma membrane adhesion molecules"/>
    <property type="evidence" value="ECO:0007669"/>
    <property type="project" value="TreeGrafter"/>
</dbReference>
<dbReference type="KEGG" id="elut:CKA38_09560"/>
<dbReference type="SUPFAM" id="SSF101898">
    <property type="entry name" value="NHL repeat"/>
    <property type="match status" value="1"/>
</dbReference>
<gene>
    <name evidence="11" type="ORF">CKA38_09560</name>
</gene>
<dbReference type="InterPro" id="IPR056822">
    <property type="entry name" value="TEN_NHL"/>
</dbReference>
<dbReference type="InterPro" id="IPR011042">
    <property type="entry name" value="6-blade_b-propeller_TolB-like"/>
</dbReference>
<dbReference type="CDD" id="cd00096">
    <property type="entry name" value="Ig"/>
    <property type="match status" value="1"/>
</dbReference>
<dbReference type="Pfam" id="PF24517">
    <property type="entry name" value="CBM96"/>
    <property type="match status" value="1"/>
</dbReference>
<dbReference type="GO" id="GO:0050808">
    <property type="term" value="P:synapse organization"/>
    <property type="evidence" value="ECO:0007669"/>
    <property type="project" value="TreeGrafter"/>
</dbReference>
<evidence type="ECO:0000256" key="3">
    <source>
        <dbReference type="ARBA" id="ARBA00022729"/>
    </source>
</evidence>
<evidence type="ECO:0000259" key="10">
    <source>
        <dbReference type="PROSITE" id="PS50835"/>
    </source>
</evidence>
<evidence type="ECO:0000256" key="5">
    <source>
        <dbReference type="ARBA" id="ARBA00023157"/>
    </source>
</evidence>
<feature type="domain" description="Ig-like" evidence="10">
    <location>
        <begin position="765"/>
        <end position="850"/>
    </location>
</feature>
<feature type="repeat" description="NHL" evidence="6">
    <location>
        <begin position="3499"/>
        <end position="3534"/>
    </location>
</feature>
<dbReference type="Pfam" id="PF25021">
    <property type="entry name" value="TEN_NHL"/>
    <property type="match status" value="1"/>
</dbReference>
<feature type="region of interest" description="Disordered" evidence="7">
    <location>
        <begin position="3715"/>
        <end position="3736"/>
    </location>
</feature>
<dbReference type="Proteomes" id="UP000244896">
    <property type="component" value="Chromosome"/>
</dbReference>
<evidence type="ECO:0000256" key="6">
    <source>
        <dbReference type="PROSITE-ProRule" id="PRU00504"/>
    </source>
</evidence>
<dbReference type="Pfam" id="PF13927">
    <property type="entry name" value="Ig_3"/>
    <property type="match status" value="2"/>
</dbReference>
<dbReference type="InterPro" id="IPR050958">
    <property type="entry name" value="Cell_Adh-Cytoskel_Orgn"/>
</dbReference>
<dbReference type="PROSITE" id="PS50835">
    <property type="entry name" value="IG_LIKE"/>
    <property type="match status" value="9"/>
</dbReference>
<feature type="domain" description="Ig-like" evidence="10">
    <location>
        <begin position="1818"/>
        <end position="1898"/>
    </location>
</feature>
<dbReference type="RefSeq" id="WP_108825269.1">
    <property type="nucleotide sequence ID" value="NZ_CP023004.1"/>
</dbReference>
<evidence type="ECO:0000256" key="4">
    <source>
        <dbReference type="ARBA" id="ARBA00022737"/>
    </source>
</evidence>
<dbReference type="InterPro" id="IPR001258">
    <property type="entry name" value="NHL_repeat"/>
</dbReference>
<protein>
    <recommendedName>
        <fullName evidence="10">Ig-like domain-containing protein</fullName>
    </recommendedName>
</protein>
<dbReference type="InterPro" id="IPR003599">
    <property type="entry name" value="Ig_sub"/>
</dbReference>
<organism evidence="11 12">
    <name type="scientific">Ereboglobus luteus</name>
    <dbReference type="NCBI Taxonomy" id="1796921"/>
    <lineage>
        <taxon>Bacteria</taxon>
        <taxon>Pseudomonadati</taxon>
        <taxon>Verrucomicrobiota</taxon>
        <taxon>Opitutia</taxon>
        <taxon>Opitutales</taxon>
        <taxon>Opitutaceae</taxon>
        <taxon>Ereboglobus</taxon>
    </lineage>
</organism>
<dbReference type="Pfam" id="PF07679">
    <property type="entry name" value="I-set"/>
    <property type="match status" value="1"/>
</dbReference>
<dbReference type="InterPro" id="IPR013783">
    <property type="entry name" value="Ig-like_fold"/>
</dbReference>
<proteinExistence type="predicted"/>
<sequence length="3762" mass="390434">MKTSNLFAPMYGMIRNILFPAARLGACVLALSAIASSSARAETVNAQVMVDFNGYDNTAGQNILSGENLPTQVYGIDTGLVTTGTRDWLGGTSGPHVLTGSLSAPASVPGYAIAQQAGATDTFVRVYGSPNTVLRQAFRDLALPMSGTVWGSFLLEQSKTESEDNAGTPVFQKTGITFNTKSIDPELAANVNRRRIYAHGADLVINGTNASGDDAVTVSSVFTAGQTALVLFRHDTASKQTDLWVNPAELPADPALLLSASTAIHSGVIDLFGSGTLTTVGVGGNYFVDRDSPGSSPNGRSGDLDALRFDSSAHAYYAVTGLSLPPDFPRAPVISNFNDTAVGQIGSATSVTNDNKGIGFSSAKWDGSANETAGNQFSSVVAIGAEDLTPPAYTRYAVAQSGPPRCVWGNNGVITNIRGAWRTLASPLSGEIWGSFLVQNGKSGHTAGLYFNLFGGGGGAPAKNRWIAAVGTSLVVYNYGGTQVADVPDAFTLGETALVLFRINTTTKKLTVWINPVLPDNTTGLDSLTPACDVTTEFLGDGNPLERIGVMVTGGQTSLTSSADKIDAICLASGDTGYYAVTGLLAKPIILTQPESQTRTTGETATFAVSATSQWPLVYQWTHGGTAITSGTAATLTLSNVQTGDAGAYQVMVSHSGGIGSAVSNIAVLTVGTPEPLVINSGPTISPSETVGAGDAVTMTISASGNEPLTYQWLKGGAAIASATSASYVISSAVVADAGDYSVVVDDPVHSPLTSGTVTLTVVGPPVILTQPSGTTVIKGAPASFAVSATCATGPMSYQWFHDGAEITGATAATYVIDSTDTTDAGGYSVKISNASAPAHYVMSSTAALKVSLVDVLDAAVVVDFNDHVVGALNNSGNIGSGVGFDTTENNWAVNTSVVLTTAIDLAAPASTRYGFTQSGNPRSVTAVNATDYVRQNTRKLATPLTGLVWGSFLVQHNLSSNTTGLTFNYANNSTTPVERCRLTAEGTSLVAYSATQKATAADVLTFGQTALVLFSFDTETKQLRVWVDPVLPDVAAEIETLTPVIDTTLDIFTNIAPHVITPNLERIGVMGRTVQGKSSVDPASNGFLDSIRLASGTDGYYRVTGVSIPPVILEQPVSRIVPVGSPASFTVSATGIGALAYQWLHGGTAIPTGTAATLSINPTLREDHGQYEVVVSHAAGAGSVVSKAAALIFDDEKVPIEILSFELVPSSTVHTGTAVSIIVSATGTVFDTEPITYQWLKDGVEISGATSGTLTMDPVTTADTGDYSVRVDDAAKEPITSGTLPLAVIGAPIILEQPSGTTVIGRSPVTLSVTATSVSPILYQWLRNGVELPGGTAADYDIASAQMSDAGDYSVRLTNADFPTLYTTFSATAALTVIPADIVGASVVADFNDHATGGLAATQDTGIGFKPGSSWDSGGSTLTNIAAEDLVAPEATRYAITQTGNPRCLWGNNNDFANIRMGTRLLATPLSGEVWGSFLVQNGNAEHRTGITFNLTPGGSGTIKEDDGTSSRWLYARGTSLVVRDNAGQETAIVPKVFTLGQTALVLFAYDSTAQRLRVWVDPVLPDGVEDLAGITPTYDSGDTVPFDLFGIDGALMRVGVFVNGGQASAATAGKLDSLRLSSGPAGYAHVTGMSEPPVIVTQPAAKTVVNRGASVTLTVSATGSSPLLYQWTLWDAPIPGATGSSYTIPAVQAEHVGKYRVIVRNDGGAASATSDLAVVLISEDIIPLAITQQPSMNPSTVEDGSPVSLSVAATGTPPLEYQWRKNGVAIAGATGSAFSIPVSHVADSGDYDVEVVDLSREKLTSSVVPLRVQTQPSIITQPQDAVSYEGGPVSFTVEAEGTDITYQWKRNGADIASGTSAMLTLSNLTAADNGATYKVVVANGVGSVESDSVTLTVEGSTNPPTSGSTESAADATIENGAKASANLNASGLLVAAPGTADGARKSYLAFDLPLAVESTDATAASLTLTLGAEPFIATGTAATPPNNPVRLRLHGIVDGNDVWAEDTITWDNAPAAASSQTSPGAGTIPLAELTLDTAACSPGDTVTFADPRITQFLNWAAGRRGDLYGNGKASDSDHKVTFVITSLDTGSDFAGVRFADKEAGAAAPKLFFDTAASSTPVVSDKLENDRYIVTLAADRGVDVQDKATGATKRFAAAFEVVHNPNSPEINYASVDNVGGANLQISLPSWKTDPSLSAELGARAHDYGAAEGTRTYITSNHAVINDGRIVWRFAPADSAIAGFFASLELPAGTEAPRLRWTLSAAEARYYAVSFTGLPEVGNEDVSSFYMPGVWDDRRFPDKQYVIDEIRATIPAVLRKLVDETVTAGVVVDPFEIPNRVSTRHNGGFGLSANDLAAASSVPAIIAPLYGSAGSLTDGSLSFSVRLVVNEDTVDATIHDVVTGIYGFRDYRRNLEGGSLNTALDNLVDLLLTEDVDPNDSVAKGYSYWRANDKANEYVNDSPTLVRFQSAATALGLAMVRDDAGYYEKRALPSIEYFMSRQKDTMPFASYDPASPMGGPVSTYYSTDFFTLLALTGGRTSAFATLADQAWANSFSGGATLLEVIGSSSDLSKADTYNYVFSTWHSLIAGYRATGKDEYLKDAQVIADNYIKYRYTEGPAPDFSDVKNSFWNQVSGRWESLLEMHELTGNATYAEHAAKAMDEFIRHIQFAPGVNELTVDGKSATTPAIKSALVSEVGLTSEASATSLSHRGIFMSAYAAPSLMRVAGLTTDPFYAAVSRSGIIGRWLNYPGYTIRDHYYADLLRADYPLRWYSEYLNTAHMNHPAMLASITIDYLMADTEYKSQGAIKFPYQFSDSKAYFRGRVYGGAPGEFYGETGIWPWLPRGLVSLSGENAVQLNYVAGHGNGRLYIVFSNQSPDAVTATVTVCSDKVQFTPGARMRVWADNVSQSHGSFENGVTTVTVSPGGITAIAIDDAAAQLELQADYQHGNGAALPEESFSQRTDADIGRITGAVLSLSPTRQSAYVYTDAAPTLLSAATLTYSIDGGPAQTLVKDAFPFEFSVPLPADAQYFTYSVTGVPAGGGAEIGDNEATLYLTPAPVITNHPVSLTKNSGEPVLFTVTTDDPGGVYQYQWFKNDVPIPGADHSSYGFLCAASDDGSEFYVVVSKGRIDVVSDPATLTVVPKPDLSITTQPVGATLAVGNSYTLEVLAENASGYQWFKDGQIVPGATSSTLLLSGADHDSGNYYVIVYGLIGEVASFITSDTVAVTFTPVAGAPVITSQPEGKAVTAGTAVTLSVTATGATSYQWYHDGNAIADATTSVLNLIGVQSENGVYHVVVSNSAGGTVSESVVVSVLPPPQTIITQPTGGTVQYGSGYTLSVEASGDVDYQWRRDGVAIPGATSSTLVLSGGAADAGVYDVVIITPGGVITSAPATVTITPNPDSEFAQSSGIVADATGAIYVADSTRHIIQVIAPNKTMTTFAGISGYSGAVDGARLQARFNKPSGLTVRSGTLYIADTGNNSIRTINTAGIVATLVAGSGNQLKAPAGIVADSSGNLYVADSGNHVIRKITAAGSVSTVAGVLSASGTADASGTLAKFNKPAGIALNETDAMLYVADSGNHTVRAIALASGSVSTLAGMPGTPGSDDGAGVAARFNAPGGLVVDGDGDIYLADTGNSLVRRITPTGDVTTVAGYPGIDEIAGVPGFKDGTGTNAWLDHPAALALAPDGSLYVADSGNKAIRAIDASDKVTTLTVTSTTSGTTTPPPVDSGNSGGGGGGGGALSLWMLAALGLLAVIRRKLA</sequence>
<keyword evidence="12" id="KW-1185">Reference proteome</keyword>
<keyword evidence="3 9" id="KW-0732">Signal</keyword>
<feature type="domain" description="Ig-like" evidence="10">
    <location>
        <begin position="1200"/>
        <end position="1281"/>
    </location>
</feature>
<reference evidence="11 12" key="1">
    <citation type="journal article" date="2018" name="Syst. Appl. Microbiol.">
        <title>Ereboglobus luteus gen. nov. sp. nov. from cockroach guts, and new insights into the oxygen relationship of the genera Opitutus and Didymococcus (Verrucomicrobia: Opitutaceae).</title>
        <authorList>
            <person name="Tegtmeier D."/>
            <person name="Belitz A."/>
            <person name="Radek R."/>
            <person name="Heimerl T."/>
            <person name="Brune A."/>
        </authorList>
    </citation>
    <scope>NUCLEOTIDE SEQUENCE [LARGE SCALE GENOMIC DNA]</scope>
    <source>
        <strain evidence="11 12">Ho45</strain>
    </source>
</reference>
<dbReference type="SMART" id="SM00408">
    <property type="entry name" value="IGc2"/>
    <property type="match status" value="6"/>
</dbReference>
<dbReference type="SMART" id="SM00409">
    <property type="entry name" value="IG"/>
    <property type="match status" value="13"/>
</dbReference>
<dbReference type="GO" id="GO:0005975">
    <property type="term" value="P:carbohydrate metabolic process"/>
    <property type="evidence" value="ECO:0007669"/>
    <property type="project" value="InterPro"/>
</dbReference>
<dbReference type="GO" id="GO:0005576">
    <property type="term" value="C:extracellular region"/>
    <property type="evidence" value="ECO:0007669"/>
    <property type="project" value="UniProtKB-SubCell"/>
</dbReference>
<evidence type="ECO:0000256" key="2">
    <source>
        <dbReference type="ARBA" id="ARBA00022525"/>
    </source>
</evidence>
<feature type="domain" description="Ig-like" evidence="10">
    <location>
        <begin position="3237"/>
        <end position="3314"/>
    </location>
</feature>
<keyword evidence="8" id="KW-0472">Membrane</keyword>
<dbReference type="InterPro" id="IPR008928">
    <property type="entry name" value="6-hairpin_glycosidase_sf"/>
</dbReference>
<evidence type="ECO:0000256" key="1">
    <source>
        <dbReference type="ARBA" id="ARBA00004613"/>
    </source>
</evidence>
<dbReference type="Gene3D" id="2.60.40.10">
    <property type="entry name" value="Immunoglobulins"/>
    <property type="match status" value="13"/>
</dbReference>
<dbReference type="PANTHER" id="PTHR45080">
    <property type="entry name" value="CONTACTIN 5"/>
    <property type="match status" value="1"/>
</dbReference>
<accession>A0A2U8E3K4</accession>
<comment type="subcellular location">
    <subcellularLocation>
        <location evidence="1">Secreted</location>
    </subcellularLocation>
</comment>
<dbReference type="NCBIfam" id="NF033679">
    <property type="entry name" value="DNRLRE_dom"/>
    <property type="match status" value="1"/>
</dbReference>
<dbReference type="EMBL" id="CP023004">
    <property type="protein sequence ID" value="AWI09459.1"/>
    <property type="molecule type" value="Genomic_DNA"/>
</dbReference>
<dbReference type="Gene3D" id="2.120.10.30">
    <property type="entry name" value="TolB, C-terminal domain"/>
    <property type="match status" value="3"/>
</dbReference>
<feature type="domain" description="Ig-like" evidence="10">
    <location>
        <begin position="588"/>
        <end position="667"/>
    </location>
</feature>
<dbReference type="InterPro" id="IPR007110">
    <property type="entry name" value="Ig-like_dom"/>
</dbReference>
<keyword evidence="8" id="KW-1133">Transmembrane helix</keyword>
<dbReference type="PROSITE" id="PS51125">
    <property type="entry name" value="NHL"/>
    <property type="match status" value="1"/>
</dbReference>
<dbReference type="SUPFAM" id="SSF48726">
    <property type="entry name" value="Immunoglobulin"/>
    <property type="match status" value="12"/>
</dbReference>